<evidence type="ECO:0000313" key="5">
    <source>
        <dbReference type="Proteomes" id="UP000033109"/>
    </source>
</evidence>
<reference evidence="4 5" key="1">
    <citation type="journal article" date="2015" name="Sci. Rep.">
        <title>Unraveling adaptation of Pontibacter korlensis to radiation and infertility in desert through complete genome and comparative transcriptomic analysis.</title>
        <authorList>
            <person name="Dai J."/>
            <person name="Dai W."/>
            <person name="Qiu C."/>
            <person name="Yang Z."/>
            <person name="Zhang Y."/>
            <person name="Zhou M."/>
            <person name="Zhang L."/>
            <person name="Fang C."/>
            <person name="Gao Q."/>
            <person name="Yang Q."/>
            <person name="Li X."/>
            <person name="Wang Z."/>
            <person name="Wang Z."/>
            <person name="Jia Z."/>
            <person name="Chen X."/>
        </authorList>
    </citation>
    <scope>NUCLEOTIDE SEQUENCE [LARGE SCALE GENOMIC DNA]</scope>
    <source>
        <strain evidence="4 5">X14-1T</strain>
    </source>
</reference>
<dbReference type="Pfam" id="PF01740">
    <property type="entry name" value="STAS"/>
    <property type="match status" value="1"/>
</dbReference>
<dbReference type="PROSITE" id="PS50801">
    <property type="entry name" value="STAS"/>
    <property type="match status" value="1"/>
</dbReference>
<feature type="domain" description="STAS" evidence="3">
    <location>
        <begin position="4"/>
        <end position="114"/>
    </location>
</feature>
<dbReference type="Proteomes" id="UP000033109">
    <property type="component" value="Chromosome"/>
</dbReference>
<comment type="similarity">
    <text evidence="1 2">Belongs to the anti-sigma-factor antagonist family.</text>
</comment>
<evidence type="ECO:0000259" key="3">
    <source>
        <dbReference type="PROSITE" id="PS50801"/>
    </source>
</evidence>
<dbReference type="OrthoDB" id="9793697at2"/>
<evidence type="ECO:0000256" key="2">
    <source>
        <dbReference type="RuleBase" id="RU003749"/>
    </source>
</evidence>
<dbReference type="RefSeq" id="WP_046313245.1">
    <property type="nucleotide sequence ID" value="NZ_CBCSCY010000035.1"/>
</dbReference>
<evidence type="ECO:0000313" key="4">
    <source>
        <dbReference type="EMBL" id="AKD05070.1"/>
    </source>
</evidence>
<dbReference type="InterPro" id="IPR036513">
    <property type="entry name" value="STAS_dom_sf"/>
</dbReference>
<dbReference type="EMBL" id="CP009621">
    <property type="protein sequence ID" value="AKD05070.1"/>
    <property type="molecule type" value="Genomic_DNA"/>
</dbReference>
<name>A0A0E3ZGR5_9BACT</name>
<dbReference type="Gene3D" id="3.30.750.24">
    <property type="entry name" value="STAS domain"/>
    <property type="match status" value="1"/>
</dbReference>
<dbReference type="InterPro" id="IPR002645">
    <property type="entry name" value="STAS_dom"/>
</dbReference>
<dbReference type="CDD" id="cd07043">
    <property type="entry name" value="STAS_anti-anti-sigma_factors"/>
    <property type="match status" value="1"/>
</dbReference>
<dbReference type="HOGENOM" id="CLU_115403_9_2_10"/>
<dbReference type="PANTHER" id="PTHR33495">
    <property type="entry name" value="ANTI-SIGMA FACTOR ANTAGONIST TM_1081-RELATED-RELATED"/>
    <property type="match status" value="1"/>
</dbReference>
<protein>
    <recommendedName>
        <fullName evidence="2">Anti-sigma factor antagonist</fullName>
    </recommendedName>
</protein>
<gene>
    <name evidence="4" type="ORF">PKOR_20820</name>
</gene>
<dbReference type="NCBIfam" id="TIGR00377">
    <property type="entry name" value="ant_ant_sig"/>
    <property type="match status" value="1"/>
</dbReference>
<organism evidence="4 5">
    <name type="scientific">Pontibacter korlensis</name>
    <dbReference type="NCBI Taxonomy" id="400092"/>
    <lineage>
        <taxon>Bacteria</taxon>
        <taxon>Pseudomonadati</taxon>
        <taxon>Bacteroidota</taxon>
        <taxon>Cytophagia</taxon>
        <taxon>Cytophagales</taxon>
        <taxon>Hymenobacteraceae</taxon>
        <taxon>Pontibacter</taxon>
    </lineage>
</organism>
<keyword evidence="5" id="KW-1185">Reference proteome</keyword>
<dbReference type="PATRIC" id="fig|400092.3.peg.4577"/>
<dbReference type="KEGG" id="pko:PKOR_20820"/>
<dbReference type="InterPro" id="IPR003658">
    <property type="entry name" value="Anti-sigma_ant"/>
</dbReference>
<evidence type="ECO:0000256" key="1">
    <source>
        <dbReference type="ARBA" id="ARBA00009013"/>
    </source>
</evidence>
<accession>A0A0E3ZGR5</accession>
<dbReference type="GO" id="GO:0043856">
    <property type="term" value="F:anti-sigma factor antagonist activity"/>
    <property type="evidence" value="ECO:0007669"/>
    <property type="project" value="InterPro"/>
</dbReference>
<sequence>MNYFYIETSITDRSVVLSLHGELDMETRQHLKKVISDLRQLSEHDLLVLDCKHMCYISCDGINTLLSLASSCQARGVQVILCQLQPKVQDVLELSGSTDKLKIVPTLEDAQQAI</sequence>
<proteinExistence type="inferred from homology"/>
<dbReference type="SUPFAM" id="SSF52091">
    <property type="entry name" value="SpoIIaa-like"/>
    <property type="match status" value="1"/>
</dbReference>
<dbReference type="AlphaFoldDB" id="A0A0E3ZGR5"/>
<dbReference type="STRING" id="400092.PKOR_20820"/>